<sequence>MSVPKPFTINVSPETLDWVTDRVKTARIIPDVQHPKGKEWDDGIPTSTMQELVDYWRDEFDWRKVEERLNSTFKMFTVDIEEGGETLNVHFVHHKSTREGAIPLIYAHGWPGNFLEVENLLKLTEPEDPKQQAFHIVAPSIPGFVFSSAPKAPAFSVGRIASVYHKLMQTLGYNQYVGQGGDWGSFILRSMAISFPDACAGIHLNFVLAIPPSPLKNPLTLLWLALRWFTPEEKTKLGRMQWWMKDESGYSKIQGTKPQTISYALMDSPIGMLAWIREKIEGLVDPDFVWSKEVVITWTMLYLLSGSAGHARIYKQATVLKGEVLDKAISKDVAFGASCFPRDVGYIPRWWAQVGIAENIVFWREHKKGGHFPAVECSDVLTADFLEFVETIKGKRRQALIEAGKDN</sequence>
<organism evidence="6 7">
    <name type="scientific">Sphagnurus paluster</name>
    <dbReference type="NCBI Taxonomy" id="117069"/>
    <lineage>
        <taxon>Eukaryota</taxon>
        <taxon>Fungi</taxon>
        <taxon>Dikarya</taxon>
        <taxon>Basidiomycota</taxon>
        <taxon>Agaricomycotina</taxon>
        <taxon>Agaricomycetes</taxon>
        <taxon>Agaricomycetidae</taxon>
        <taxon>Agaricales</taxon>
        <taxon>Tricholomatineae</taxon>
        <taxon>Lyophyllaceae</taxon>
        <taxon>Sphagnurus</taxon>
    </lineage>
</organism>
<dbReference type="Proteomes" id="UP000717328">
    <property type="component" value="Unassembled WGS sequence"/>
</dbReference>
<dbReference type="InterPro" id="IPR029058">
    <property type="entry name" value="AB_hydrolase_fold"/>
</dbReference>
<dbReference type="InterPro" id="IPR016292">
    <property type="entry name" value="Epoxide_hydrolase"/>
</dbReference>
<dbReference type="GO" id="GO:0097176">
    <property type="term" value="P:epoxide metabolic process"/>
    <property type="evidence" value="ECO:0007669"/>
    <property type="project" value="TreeGrafter"/>
</dbReference>
<dbReference type="PRINTS" id="PR00412">
    <property type="entry name" value="EPOXHYDRLASE"/>
</dbReference>
<dbReference type="PIRSF" id="PIRSF001112">
    <property type="entry name" value="Epoxide_hydrolase"/>
    <property type="match status" value="1"/>
</dbReference>
<dbReference type="Pfam" id="PF06441">
    <property type="entry name" value="EHN"/>
    <property type="match status" value="1"/>
</dbReference>
<reference evidence="6" key="1">
    <citation type="submission" date="2021-02" db="EMBL/GenBank/DDBJ databases">
        <authorList>
            <person name="Nieuwenhuis M."/>
            <person name="Van De Peppel L.J.J."/>
        </authorList>
    </citation>
    <scope>NUCLEOTIDE SEQUENCE</scope>
    <source>
        <strain evidence="6">D49</strain>
    </source>
</reference>
<feature type="domain" description="Epoxide hydrolase N-terminal" evidence="5">
    <location>
        <begin position="4"/>
        <end position="117"/>
    </location>
</feature>
<proteinExistence type="inferred from homology"/>
<evidence type="ECO:0000256" key="1">
    <source>
        <dbReference type="ARBA" id="ARBA00010088"/>
    </source>
</evidence>
<evidence type="ECO:0000256" key="2">
    <source>
        <dbReference type="ARBA" id="ARBA00022797"/>
    </source>
</evidence>
<evidence type="ECO:0000259" key="5">
    <source>
        <dbReference type="Pfam" id="PF06441"/>
    </source>
</evidence>
<feature type="active site" description="Proton acceptor" evidence="4">
    <location>
        <position position="371"/>
    </location>
</feature>
<protein>
    <recommendedName>
        <fullName evidence="5">Epoxide hydrolase N-terminal domain-containing protein</fullName>
    </recommendedName>
</protein>
<feature type="active site" description="Proton donor" evidence="4">
    <location>
        <position position="314"/>
    </location>
</feature>
<dbReference type="InterPro" id="IPR010497">
    <property type="entry name" value="Epoxide_hydro_N"/>
</dbReference>
<gene>
    <name evidence="6" type="ORF">H0H81_003234</name>
</gene>
<evidence type="ECO:0000256" key="4">
    <source>
        <dbReference type="PIRSR" id="PIRSR001112-1"/>
    </source>
</evidence>
<evidence type="ECO:0000313" key="6">
    <source>
        <dbReference type="EMBL" id="KAG5654410.1"/>
    </source>
</evidence>
<evidence type="ECO:0000313" key="7">
    <source>
        <dbReference type="Proteomes" id="UP000717328"/>
    </source>
</evidence>
<dbReference type="AlphaFoldDB" id="A0A9P7GS56"/>
<name>A0A9P7GS56_9AGAR</name>
<dbReference type="PANTHER" id="PTHR21661">
    <property type="entry name" value="EPOXIDE HYDROLASE 1-RELATED"/>
    <property type="match status" value="1"/>
</dbReference>
<dbReference type="Gene3D" id="3.40.50.1820">
    <property type="entry name" value="alpha/beta hydrolase"/>
    <property type="match status" value="1"/>
</dbReference>
<comment type="similarity">
    <text evidence="1">Belongs to the peptidase S33 family.</text>
</comment>
<dbReference type="PANTHER" id="PTHR21661:SF35">
    <property type="entry name" value="EPOXIDE HYDROLASE"/>
    <property type="match status" value="1"/>
</dbReference>
<dbReference type="EMBL" id="JABCKI010000009">
    <property type="protein sequence ID" value="KAG5654410.1"/>
    <property type="molecule type" value="Genomic_DNA"/>
</dbReference>
<reference evidence="6" key="2">
    <citation type="submission" date="2021-10" db="EMBL/GenBank/DDBJ databases">
        <title>Phylogenomics reveals ancestral predisposition of the termite-cultivated fungus Termitomyces towards a domesticated lifestyle.</title>
        <authorList>
            <person name="Auxier B."/>
            <person name="Grum-Grzhimaylo A."/>
            <person name="Cardenas M.E."/>
            <person name="Lodge J.D."/>
            <person name="Laessoe T."/>
            <person name="Pedersen O."/>
            <person name="Smith M.E."/>
            <person name="Kuyper T.W."/>
            <person name="Franco-Molano E.A."/>
            <person name="Baroni T.J."/>
            <person name="Aanen D.K."/>
        </authorList>
    </citation>
    <scope>NUCLEOTIDE SEQUENCE</scope>
    <source>
        <strain evidence="6">D49</strain>
    </source>
</reference>
<keyword evidence="2" id="KW-0058">Aromatic hydrocarbons catabolism</keyword>
<dbReference type="GO" id="GO:0004301">
    <property type="term" value="F:epoxide hydrolase activity"/>
    <property type="evidence" value="ECO:0007669"/>
    <property type="project" value="TreeGrafter"/>
</dbReference>
<dbReference type="SUPFAM" id="SSF53474">
    <property type="entry name" value="alpha/beta-Hydrolases"/>
    <property type="match status" value="1"/>
</dbReference>
<dbReference type="OrthoDB" id="7130006at2759"/>
<comment type="caution">
    <text evidence="6">The sequence shown here is derived from an EMBL/GenBank/DDBJ whole genome shotgun (WGS) entry which is preliminary data.</text>
</comment>
<feature type="active site" description="Nucleophile" evidence="4">
    <location>
        <position position="182"/>
    </location>
</feature>
<accession>A0A9P7GS56</accession>
<dbReference type="InterPro" id="IPR000639">
    <property type="entry name" value="Epox_hydrolase-like"/>
</dbReference>
<keyword evidence="3" id="KW-0378">Hydrolase</keyword>
<evidence type="ECO:0000256" key="3">
    <source>
        <dbReference type="ARBA" id="ARBA00022801"/>
    </source>
</evidence>
<keyword evidence="7" id="KW-1185">Reference proteome</keyword>